<name>A0A1E5IQW9_SHECO</name>
<accession>A0A1E5IQW9</accession>
<organism evidence="2 3">
    <name type="scientific">Shewanella colwelliana</name>
    <name type="common">Alteromonas colwelliana</name>
    <dbReference type="NCBI Taxonomy" id="23"/>
    <lineage>
        <taxon>Bacteria</taxon>
        <taxon>Pseudomonadati</taxon>
        <taxon>Pseudomonadota</taxon>
        <taxon>Gammaproteobacteria</taxon>
        <taxon>Alteromonadales</taxon>
        <taxon>Shewanellaceae</taxon>
        <taxon>Shewanella</taxon>
    </lineage>
</organism>
<protein>
    <submittedName>
        <fullName evidence="2">Zinc chelation protein SecC</fullName>
    </submittedName>
</protein>
<dbReference type="PANTHER" id="PTHR12788">
    <property type="entry name" value="PROTEIN-TYROSINE SULFOTRANSFERASE 2"/>
    <property type="match status" value="1"/>
</dbReference>
<dbReference type="GO" id="GO:0008476">
    <property type="term" value="F:protein-tyrosine sulfotransferase activity"/>
    <property type="evidence" value="ECO:0007669"/>
    <property type="project" value="InterPro"/>
</dbReference>
<dbReference type="SUPFAM" id="SSF52540">
    <property type="entry name" value="P-loop containing nucleoside triphosphate hydrolases"/>
    <property type="match status" value="1"/>
</dbReference>
<reference evidence="2 3" key="1">
    <citation type="submission" date="2016-07" db="EMBL/GenBank/DDBJ databases">
        <title>Whole-genome of two Shewanella species isolated from a digestive organ of sea cucumber Apostichopus japonicus Selenka 1867.</title>
        <authorList>
            <person name="Hong H.-H."/>
            <person name="Choi H."/>
            <person name="Cheon S."/>
            <person name="Oh J.-S."/>
            <person name="Lee H.-G."/>
            <person name="Park C."/>
        </authorList>
    </citation>
    <scope>NUCLEOTIDE SEQUENCE [LARGE SCALE GENOMIC DNA]</scope>
    <source>
        <strain evidence="2 3">CSB03KR</strain>
    </source>
</reference>
<gene>
    <name evidence="2" type="ORF">BEL05_11610</name>
</gene>
<proteinExistence type="predicted"/>
<evidence type="ECO:0000256" key="1">
    <source>
        <dbReference type="ARBA" id="ARBA00022679"/>
    </source>
</evidence>
<dbReference type="Pfam" id="PF13469">
    <property type="entry name" value="Sulfotransfer_3"/>
    <property type="match status" value="1"/>
</dbReference>
<dbReference type="InterPro" id="IPR026634">
    <property type="entry name" value="TPST-like"/>
</dbReference>
<dbReference type="AlphaFoldDB" id="A0A1E5IQW9"/>
<dbReference type="RefSeq" id="WP_069671940.1">
    <property type="nucleotide sequence ID" value="NZ_MCBT01000046.1"/>
</dbReference>
<dbReference type="Gene3D" id="3.40.50.300">
    <property type="entry name" value="P-loop containing nucleotide triphosphate hydrolases"/>
    <property type="match status" value="1"/>
</dbReference>
<dbReference type="Proteomes" id="UP000095230">
    <property type="component" value="Unassembled WGS sequence"/>
</dbReference>
<keyword evidence="1" id="KW-0808">Transferase</keyword>
<dbReference type="EMBL" id="MCBT01000046">
    <property type="protein sequence ID" value="OEG72900.1"/>
    <property type="molecule type" value="Genomic_DNA"/>
</dbReference>
<comment type="caution">
    <text evidence="2">The sequence shown here is derived from an EMBL/GenBank/DDBJ whole genome shotgun (WGS) entry which is preliminary data.</text>
</comment>
<evidence type="ECO:0000313" key="2">
    <source>
        <dbReference type="EMBL" id="OEG72900.1"/>
    </source>
</evidence>
<dbReference type="SUPFAM" id="SSF103642">
    <property type="entry name" value="Sec-C motif"/>
    <property type="match status" value="1"/>
</dbReference>
<sequence>MTSNCFDRPIIILSAPRSGSTLLFEILSKSKHLWTIGGESHGVIEKHRQLNITHKQFESNALDESDWSQPLNNVLQDDFRAALRNSQGEPYTPDVGSIRFLEKTPKNSLRIDFLNKVFPDARFIFLVRDPKENISSIMQAWRSQRFRTYPGLPGWNGDWSLLLPKGWQKLKGAPLESVATFQWQQANETIMQSLTKLAPERWQLMSYHELIASPQTAIAKFTQFCDIPFDDALQDLCRGPLPFSRYTVSKPAPNKWVSNFGEIQSMWPQMQSTLKQINTWLTRSGQTPLSEHWPAELAPTVDDSRSQLSAELNSPNYADVGRNAPCPCGSTKRFKHCHGKLS</sequence>
<dbReference type="OrthoDB" id="1441538at2"/>
<dbReference type="Pfam" id="PF02810">
    <property type="entry name" value="SEC-C"/>
    <property type="match status" value="1"/>
</dbReference>
<dbReference type="InterPro" id="IPR027417">
    <property type="entry name" value="P-loop_NTPase"/>
</dbReference>
<dbReference type="Gene3D" id="3.10.450.50">
    <property type="match status" value="1"/>
</dbReference>
<dbReference type="STRING" id="23.BEL05_11610"/>
<evidence type="ECO:0000313" key="3">
    <source>
        <dbReference type="Proteomes" id="UP000095230"/>
    </source>
</evidence>
<dbReference type="InterPro" id="IPR004027">
    <property type="entry name" value="SEC_C_motif"/>
</dbReference>
<dbReference type="PANTHER" id="PTHR12788:SF10">
    <property type="entry name" value="PROTEIN-TYROSINE SULFOTRANSFERASE"/>
    <property type="match status" value="1"/>
</dbReference>